<evidence type="ECO:0000259" key="1">
    <source>
        <dbReference type="Pfam" id="PF13358"/>
    </source>
</evidence>
<proteinExistence type="predicted"/>
<evidence type="ECO:0000313" key="3">
    <source>
        <dbReference type="Proteomes" id="UP000701702"/>
    </source>
</evidence>
<keyword evidence="3" id="KW-1185">Reference proteome</keyword>
<accession>A0ABN7Y1B9</accession>
<gene>
    <name evidence="2" type="ORF">LMG23994_00947</name>
</gene>
<protein>
    <submittedName>
        <fullName evidence="2">IS630 family transposase ISRso5</fullName>
    </submittedName>
</protein>
<sequence length="145" mass="16982">MGFGYVEGVTHDYVRHGTTTLFAALKLELHLIVDNYITHKHGKVKTWLARHPRFHLHFTPTYSSWLNQVERWFALITERAIRRNSFTSVRQLRQQIDLFVQRYNADATPFRWAAIADSILQKIERLAKRISCNDPVKCSVPVYAV</sequence>
<dbReference type="InterPro" id="IPR038717">
    <property type="entry name" value="Tc1-like_DDE_dom"/>
</dbReference>
<dbReference type="Gene3D" id="3.30.420.10">
    <property type="entry name" value="Ribonuclease H-like superfamily/Ribonuclease H"/>
    <property type="match status" value="1"/>
</dbReference>
<dbReference type="InterPro" id="IPR012337">
    <property type="entry name" value="RNaseH-like_sf"/>
</dbReference>
<reference evidence="2 3" key="1">
    <citation type="submission" date="2021-08" db="EMBL/GenBank/DDBJ databases">
        <authorList>
            <person name="Peeters C."/>
        </authorList>
    </citation>
    <scope>NUCLEOTIDE SEQUENCE [LARGE SCALE GENOMIC DNA]</scope>
    <source>
        <strain evidence="2 3">LMG 23994</strain>
    </source>
</reference>
<evidence type="ECO:0000313" key="2">
    <source>
        <dbReference type="EMBL" id="CAG9166289.1"/>
    </source>
</evidence>
<dbReference type="InterPro" id="IPR036397">
    <property type="entry name" value="RNaseH_sf"/>
</dbReference>
<dbReference type="EMBL" id="CAJZAF010000003">
    <property type="protein sequence ID" value="CAG9166289.1"/>
    <property type="molecule type" value="Genomic_DNA"/>
</dbReference>
<organism evidence="2 3">
    <name type="scientific">Cupriavidus pinatubonensis</name>
    <dbReference type="NCBI Taxonomy" id="248026"/>
    <lineage>
        <taxon>Bacteria</taxon>
        <taxon>Pseudomonadati</taxon>
        <taxon>Pseudomonadota</taxon>
        <taxon>Betaproteobacteria</taxon>
        <taxon>Burkholderiales</taxon>
        <taxon>Burkholderiaceae</taxon>
        <taxon>Cupriavidus</taxon>
    </lineage>
</organism>
<dbReference type="Proteomes" id="UP000701702">
    <property type="component" value="Unassembled WGS sequence"/>
</dbReference>
<feature type="domain" description="Tc1-like transposase DDE" evidence="1">
    <location>
        <begin position="28"/>
        <end position="93"/>
    </location>
</feature>
<comment type="caution">
    <text evidence="2">The sequence shown here is derived from an EMBL/GenBank/DDBJ whole genome shotgun (WGS) entry which is preliminary data.</text>
</comment>
<name>A0ABN7Y1B9_9BURK</name>
<dbReference type="Pfam" id="PF13358">
    <property type="entry name" value="DDE_3"/>
    <property type="match status" value="1"/>
</dbReference>
<dbReference type="SUPFAM" id="SSF53098">
    <property type="entry name" value="Ribonuclease H-like"/>
    <property type="match status" value="1"/>
</dbReference>